<keyword evidence="3 5" id="KW-1133">Transmembrane helix</keyword>
<feature type="transmembrane region" description="Helical" evidence="5">
    <location>
        <begin position="105"/>
        <end position="125"/>
    </location>
</feature>
<feature type="transmembrane region" description="Helical" evidence="5">
    <location>
        <begin position="31"/>
        <end position="50"/>
    </location>
</feature>
<proteinExistence type="predicted"/>
<evidence type="ECO:0000256" key="4">
    <source>
        <dbReference type="ARBA" id="ARBA00023136"/>
    </source>
</evidence>
<evidence type="ECO:0000313" key="7">
    <source>
        <dbReference type="Proteomes" id="UP000649604"/>
    </source>
</evidence>
<evidence type="ECO:0000256" key="5">
    <source>
        <dbReference type="SAM" id="Phobius"/>
    </source>
</evidence>
<gene>
    <name evidence="6" type="ORF">GF339_19020</name>
</gene>
<keyword evidence="2 5" id="KW-0812">Transmembrane</keyword>
<name>A0A9D5Q795_9BACT</name>
<reference evidence="6" key="1">
    <citation type="submission" date="2019-11" db="EMBL/GenBank/DDBJ databases">
        <title>Microbial mats filling the niche in hypersaline microbial mats.</title>
        <authorList>
            <person name="Wong H.L."/>
            <person name="Macleod F.I."/>
            <person name="White R.A. III"/>
            <person name="Burns B.P."/>
        </authorList>
    </citation>
    <scope>NUCLEOTIDE SEQUENCE</scope>
    <source>
        <strain evidence="6">Rbin_158</strain>
    </source>
</reference>
<dbReference type="SUPFAM" id="SSF81340">
    <property type="entry name" value="Clc chloride channel"/>
    <property type="match status" value="1"/>
</dbReference>
<dbReference type="Proteomes" id="UP000649604">
    <property type="component" value="Unassembled WGS sequence"/>
</dbReference>
<organism evidence="6 7">
    <name type="scientific">candidate division KSB3 bacterium</name>
    <dbReference type="NCBI Taxonomy" id="2044937"/>
    <lineage>
        <taxon>Bacteria</taxon>
        <taxon>candidate division KSB3</taxon>
    </lineage>
</organism>
<comment type="caution">
    <text evidence="6">The sequence shown here is derived from an EMBL/GenBank/DDBJ whole genome shotgun (WGS) entry which is preliminary data.</text>
</comment>
<keyword evidence="4 5" id="KW-0472">Membrane</keyword>
<evidence type="ECO:0000256" key="1">
    <source>
        <dbReference type="ARBA" id="ARBA00004141"/>
    </source>
</evidence>
<evidence type="ECO:0000256" key="3">
    <source>
        <dbReference type="ARBA" id="ARBA00022989"/>
    </source>
</evidence>
<dbReference type="GO" id="GO:0016020">
    <property type="term" value="C:membrane"/>
    <property type="evidence" value="ECO:0007669"/>
    <property type="project" value="UniProtKB-SubCell"/>
</dbReference>
<feature type="transmembrane region" description="Helical" evidence="5">
    <location>
        <begin position="71"/>
        <end position="93"/>
    </location>
</feature>
<dbReference type="Pfam" id="PF00654">
    <property type="entry name" value="Voltage_CLC"/>
    <property type="match status" value="1"/>
</dbReference>
<accession>A0A9D5Q795</accession>
<evidence type="ECO:0000256" key="2">
    <source>
        <dbReference type="ARBA" id="ARBA00022692"/>
    </source>
</evidence>
<evidence type="ECO:0000313" key="6">
    <source>
        <dbReference type="EMBL" id="MBD3326684.1"/>
    </source>
</evidence>
<sequence>MGIGGLVGASTTLFLHTLAWAIAFTHQVAWYDWLLPLALPFSSLLIDSLAPEAEGYGTRVIEAIHTASGRIPLLVAPVKFVASILTIACGGSAGKTGPSVQVGAGLASMVAAYQTALHLGMAYLAF</sequence>
<dbReference type="Gene3D" id="1.10.3080.10">
    <property type="entry name" value="Clc chloride channel"/>
    <property type="match status" value="1"/>
</dbReference>
<dbReference type="InterPro" id="IPR014743">
    <property type="entry name" value="Cl-channel_core"/>
</dbReference>
<dbReference type="InterPro" id="IPR001807">
    <property type="entry name" value="ClC"/>
</dbReference>
<dbReference type="EMBL" id="WJJP01000618">
    <property type="protein sequence ID" value="MBD3326684.1"/>
    <property type="molecule type" value="Genomic_DNA"/>
</dbReference>
<dbReference type="AlphaFoldDB" id="A0A9D5Q795"/>
<protein>
    <submittedName>
        <fullName evidence="6">Uncharacterized protein</fullName>
    </submittedName>
</protein>
<dbReference type="GO" id="GO:0015108">
    <property type="term" value="F:chloride transmembrane transporter activity"/>
    <property type="evidence" value="ECO:0007669"/>
    <property type="project" value="InterPro"/>
</dbReference>
<comment type="subcellular location">
    <subcellularLocation>
        <location evidence="1">Membrane</location>
        <topology evidence="1">Multi-pass membrane protein</topology>
    </subcellularLocation>
</comment>